<organism evidence="1 2">
    <name type="scientific">Allokutzneria albata</name>
    <name type="common">Kibdelosporangium albatum</name>
    <dbReference type="NCBI Taxonomy" id="211114"/>
    <lineage>
        <taxon>Bacteria</taxon>
        <taxon>Bacillati</taxon>
        <taxon>Actinomycetota</taxon>
        <taxon>Actinomycetes</taxon>
        <taxon>Pseudonocardiales</taxon>
        <taxon>Pseudonocardiaceae</taxon>
        <taxon>Allokutzneria</taxon>
    </lineage>
</organism>
<evidence type="ECO:0000313" key="2">
    <source>
        <dbReference type="Proteomes" id="UP000183376"/>
    </source>
</evidence>
<evidence type="ECO:0000313" key="1">
    <source>
        <dbReference type="EMBL" id="SDN03215.1"/>
    </source>
</evidence>
<protein>
    <submittedName>
        <fullName evidence="1">Uncharacterized protein</fullName>
    </submittedName>
</protein>
<dbReference type="OrthoDB" id="3709696at2"/>
<keyword evidence="2" id="KW-1185">Reference proteome</keyword>
<dbReference type="AlphaFoldDB" id="A0A1G9Y434"/>
<proteinExistence type="predicted"/>
<accession>A0A1G9Y434</accession>
<sequence length="153" mass="16021">MGTAVIGDGTWLSDEVTEAVSAAAAALAGNGDDAQVQRLLAARLVLRASAHAAEEIFALRPAVSVGDLINVTRTTCRLVEITLGELFVAYGADAALPRSTSTGPDIALKRLGPPLLRLGNVLWAHARCSRIRFVGEQIQVAAGDVLAHSIRSR</sequence>
<dbReference type="RefSeq" id="WP_030428778.1">
    <property type="nucleotide sequence ID" value="NZ_JOEF01000005.1"/>
</dbReference>
<gene>
    <name evidence="1" type="ORF">SAMN04489726_4555</name>
</gene>
<dbReference type="EMBL" id="LT629701">
    <property type="protein sequence ID" value="SDN03215.1"/>
    <property type="molecule type" value="Genomic_DNA"/>
</dbReference>
<reference evidence="1 2" key="1">
    <citation type="submission" date="2016-10" db="EMBL/GenBank/DDBJ databases">
        <authorList>
            <person name="de Groot N.N."/>
        </authorList>
    </citation>
    <scope>NUCLEOTIDE SEQUENCE [LARGE SCALE GENOMIC DNA]</scope>
    <source>
        <strain evidence="1 2">DSM 44149</strain>
    </source>
</reference>
<dbReference type="Proteomes" id="UP000183376">
    <property type="component" value="Chromosome I"/>
</dbReference>
<name>A0A1G9Y434_ALLAB</name>